<name>U5D1G5_AMBTC</name>
<dbReference type="eggNOG" id="KOG2661">
    <property type="taxonomic scope" value="Eukaryota"/>
</dbReference>
<dbReference type="Gramene" id="ERN19466">
    <property type="protein sequence ID" value="ERN19466"/>
    <property type="gene ID" value="AMTR_s00069p00188190"/>
</dbReference>
<dbReference type="GO" id="GO:0004222">
    <property type="term" value="F:metalloendopeptidase activity"/>
    <property type="evidence" value="ECO:0000318"/>
    <property type="project" value="GO_Central"/>
</dbReference>
<keyword evidence="2" id="KW-0645">Protease</keyword>
<organism evidence="9 10">
    <name type="scientific">Amborella trichopoda</name>
    <dbReference type="NCBI Taxonomy" id="13333"/>
    <lineage>
        <taxon>Eukaryota</taxon>
        <taxon>Viridiplantae</taxon>
        <taxon>Streptophyta</taxon>
        <taxon>Embryophyta</taxon>
        <taxon>Tracheophyta</taxon>
        <taxon>Spermatophyta</taxon>
        <taxon>Magnoliopsida</taxon>
        <taxon>Amborellales</taxon>
        <taxon>Amborellaceae</taxon>
        <taxon>Amborella</taxon>
    </lineage>
</organism>
<dbReference type="CDD" id="cd07331">
    <property type="entry name" value="M48C_Oma1_like"/>
    <property type="match status" value="1"/>
</dbReference>
<dbReference type="GO" id="GO:0006979">
    <property type="term" value="P:response to oxidative stress"/>
    <property type="evidence" value="ECO:0007669"/>
    <property type="project" value="EnsemblPlants"/>
</dbReference>
<dbReference type="EMBL" id="KI392069">
    <property type="protein sequence ID" value="ERN19466.1"/>
    <property type="molecule type" value="Genomic_DNA"/>
</dbReference>
<keyword evidence="4" id="KW-0378">Hydrolase</keyword>
<evidence type="ECO:0000256" key="4">
    <source>
        <dbReference type="ARBA" id="ARBA00022801"/>
    </source>
</evidence>
<evidence type="ECO:0000256" key="2">
    <source>
        <dbReference type="ARBA" id="ARBA00022670"/>
    </source>
</evidence>
<dbReference type="Proteomes" id="UP000017836">
    <property type="component" value="Unassembled WGS sequence"/>
</dbReference>
<evidence type="ECO:0000313" key="10">
    <source>
        <dbReference type="Proteomes" id="UP000017836"/>
    </source>
</evidence>
<dbReference type="STRING" id="13333.U5D1G5"/>
<evidence type="ECO:0000256" key="5">
    <source>
        <dbReference type="ARBA" id="ARBA00022833"/>
    </source>
</evidence>
<dbReference type="Pfam" id="PF01435">
    <property type="entry name" value="Peptidase_M48"/>
    <property type="match status" value="1"/>
</dbReference>
<dbReference type="GO" id="GO:0005739">
    <property type="term" value="C:mitochondrion"/>
    <property type="evidence" value="ECO:0007669"/>
    <property type="project" value="EnsemblPlants"/>
</dbReference>
<dbReference type="HOGENOM" id="CLU_029002_8_1_1"/>
<dbReference type="OMA" id="MITKNLW"/>
<dbReference type="AlphaFoldDB" id="U5D1G5"/>
<dbReference type="GO" id="GO:0046872">
    <property type="term" value="F:metal ion binding"/>
    <property type="evidence" value="ECO:0007669"/>
    <property type="project" value="UniProtKB-KW"/>
</dbReference>
<feature type="domain" description="Peptidase M48" evidence="8">
    <location>
        <begin position="285"/>
        <end position="439"/>
    </location>
</feature>
<feature type="transmembrane region" description="Helical" evidence="7">
    <location>
        <begin position="125"/>
        <end position="143"/>
    </location>
</feature>
<keyword evidence="3" id="KW-0479">Metal-binding</keyword>
<keyword evidence="6" id="KW-0482">Metalloprotease</keyword>
<evidence type="ECO:0000259" key="8">
    <source>
        <dbReference type="Pfam" id="PF01435"/>
    </source>
</evidence>
<reference evidence="10" key="1">
    <citation type="journal article" date="2013" name="Science">
        <title>The Amborella genome and the evolution of flowering plants.</title>
        <authorList>
            <consortium name="Amborella Genome Project"/>
        </authorList>
    </citation>
    <scope>NUCLEOTIDE SEQUENCE [LARGE SCALE GENOMIC DNA]</scope>
</reference>
<dbReference type="MEROPS" id="M48.A01"/>
<dbReference type="GO" id="GO:0034605">
    <property type="term" value="P:cellular response to heat"/>
    <property type="evidence" value="ECO:0007669"/>
    <property type="project" value="EnsemblPlants"/>
</dbReference>
<dbReference type="InterPro" id="IPR051156">
    <property type="entry name" value="Mito/Outer_Membr_Metalloprot"/>
</dbReference>
<keyword evidence="5" id="KW-0862">Zinc</keyword>
<keyword evidence="7" id="KW-0472">Membrane</keyword>
<dbReference type="GO" id="GO:0006970">
    <property type="term" value="P:response to osmotic stress"/>
    <property type="evidence" value="ECO:0007669"/>
    <property type="project" value="EnsemblPlants"/>
</dbReference>
<keyword evidence="7" id="KW-1133">Transmembrane helix</keyword>
<comment type="cofactor">
    <cofactor evidence="1">
        <name>Zn(2+)</name>
        <dbReference type="ChEBI" id="CHEBI:29105"/>
    </cofactor>
</comment>
<dbReference type="OrthoDB" id="7464992at2759"/>
<evidence type="ECO:0000256" key="7">
    <source>
        <dbReference type="SAM" id="Phobius"/>
    </source>
</evidence>
<dbReference type="PANTHER" id="PTHR22726">
    <property type="entry name" value="METALLOENDOPEPTIDASE OMA1"/>
    <property type="match status" value="1"/>
</dbReference>
<dbReference type="GO" id="GO:0016020">
    <property type="term" value="C:membrane"/>
    <property type="evidence" value="ECO:0000318"/>
    <property type="project" value="GO_Central"/>
</dbReference>
<evidence type="ECO:0000256" key="1">
    <source>
        <dbReference type="ARBA" id="ARBA00001947"/>
    </source>
</evidence>
<accession>U5D1G5</accession>
<evidence type="ECO:0000313" key="9">
    <source>
        <dbReference type="EMBL" id="ERN19466.1"/>
    </source>
</evidence>
<dbReference type="Gene3D" id="3.30.2010.10">
    <property type="entry name" value="Metalloproteases ('zincins'), catalytic domain"/>
    <property type="match status" value="1"/>
</dbReference>
<keyword evidence="7" id="KW-0812">Transmembrane</keyword>
<evidence type="ECO:0000256" key="3">
    <source>
        <dbReference type="ARBA" id="ARBA00022723"/>
    </source>
</evidence>
<dbReference type="PANTHER" id="PTHR22726:SF1">
    <property type="entry name" value="METALLOENDOPEPTIDASE OMA1, MITOCHONDRIAL"/>
    <property type="match status" value="1"/>
</dbReference>
<keyword evidence="10" id="KW-1185">Reference proteome</keyword>
<gene>
    <name evidence="9" type="ORF">AMTR_s00069p00188190</name>
</gene>
<dbReference type="GO" id="GO:0051603">
    <property type="term" value="P:proteolysis involved in protein catabolic process"/>
    <property type="evidence" value="ECO:0000318"/>
    <property type="project" value="GO_Central"/>
</dbReference>
<sequence length="463" mass="52624">MGFYKNLYSLCNLASKITNNSLKNSTPNSISLRNFTKTIRDSEQLKTQFKDGLNGFSSAQATLWRRSSNGFAISSLVRSNWSVTGSQRSGFLSNKMSMRFYHVDRYQVRHFRPRGPRRWFQNPRVVLVVFLVGSGAVITVYLGNVETIPYTHRKHFVILSHEFERKLGEKEFENLKASLKKKILPAIHPDSVRVRLIAKDIIDALRRGIRQEQAWSDLQYSDQRLGMHDSHGSEETLAAVISDKEDLKDKVGYEDEILDDKWVEKSRKAGQARGSHPTTSHLDSFNWEVIVVDDPMVNAFCLPGGKIVVFTGLLRHFRSDAEIATVLGHEVGHAVARHVVEMITKNMWLVILQLVLLQFIWMPDLVSTMSHLLLRLPFSRSMEIEADHIGLLLLASAGYDPRVAPTVYEKLGQLHGESALRDYLSTHPSGKKRAELLRQAQVMEEALRIYQDVITGRGVEGFL</sequence>
<dbReference type="InterPro" id="IPR001915">
    <property type="entry name" value="Peptidase_M48"/>
</dbReference>
<evidence type="ECO:0000256" key="6">
    <source>
        <dbReference type="ARBA" id="ARBA00023049"/>
    </source>
</evidence>
<protein>
    <recommendedName>
        <fullName evidence="8">Peptidase M48 domain-containing protein</fullName>
    </recommendedName>
</protein>
<proteinExistence type="predicted"/>